<keyword evidence="1" id="KW-1133">Transmembrane helix</keyword>
<evidence type="ECO:0000313" key="3">
    <source>
        <dbReference type="Proteomes" id="UP001200557"/>
    </source>
</evidence>
<dbReference type="InterPro" id="IPR025597">
    <property type="entry name" value="DUF4345"/>
</dbReference>
<feature type="transmembrane region" description="Helical" evidence="1">
    <location>
        <begin position="96"/>
        <end position="115"/>
    </location>
</feature>
<comment type="caution">
    <text evidence="2">The sequence shown here is derived from an EMBL/GenBank/DDBJ whole genome shotgun (WGS) entry which is preliminary data.</text>
</comment>
<feature type="transmembrane region" description="Helical" evidence="1">
    <location>
        <begin position="67"/>
        <end position="84"/>
    </location>
</feature>
<keyword evidence="1" id="KW-0472">Membrane</keyword>
<reference evidence="2 3" key="1">
    <citation type="submission" date="2022-01" db="EMBL/GenBank/DDBJ databases">
        <title>Octadecabacter sp. nov., isolated from a marine alga.</title>
        <authorList>
            <person name="Jin M.S."/>
            <person name="Kim H.M."/>
            <person name="Han D.M."/>
            <person name="Jung J.J."/>
            <person name="Jeon C.O."/>
        </authorList>
    </citation>
    <scope>NUCLEOTIDE SEQUENCE [LARGE SCALE GENOMIC DNA]</scope>
    <source>
        <strain evidence="2 3">G9-8</strain>
    </source>
</reference>
<feature type="transmembrane region" description="Helical" evidence="1">
    <location>
        <begin position="44"/>
        <end position="61"/>
    </location>
</feature>
<dbReference type="RefSeq" id="WP_235224582.1">
    <property type="nucleotide sequence ID" value="NZ_JAKGAQ010000001.1"/>
</dbReference>
<dbReference type="EMBL" id="JAKGAQ010000001">
    <property type="protein sequence ID" value="MCF2870481.1"/>
    <property type="molecule type" value="Genomic_DNA"/>
</dbReference>
<name>A0ABS9CWE8_9RHOB</name>
<feature type="transmembrane region" description="Helical" evidence="1">
    <location>
        <begin position="6"/>
        <end position="23"/>
    </location>
</feature>
<organism evidence="2 3">
    <name type="scientific">Octadecabacter dasysiphoniae</name>
    <dbReference type="NCBI Taxonomy" id="2909341"/>
    <lineage>
        <taxon>Bacteria</taxon>
        <taxon>Pseudomonadati</taxon>
        <taxon>Pseudomonadota</taxon>
        <taxon>Alphaproteobacteria</taxon>
        <taxon>Rhodobacterales</taxon>
        <taxon>Roseobacteraceae</taxon>
        <taxon>Octadecabacter</taxon>
    </lineage>
</organism>
<keyword evidence="3" id="KW-1185">Reference proteome</keyword>
<dbReference type="Pfam" id="PF14248">
    <property type="entry name" value="DUF4345"/>
    <property type="match status" value="1"/>
</dbReference>
<sequence length="117" mass="12603">MDYISPAIALLTIAFGAFGFLAPRYTMGALDFETTKSTMGLSELRAGSGGLFVAVGLWCLFTGDPYAYFMLGVAYVGAGAGRFLSILIDKPPLTKALVFLAFEWPPAALLIWLNWPV</sequence>
<accession>A0ABS9CWE8</accession>
<protein>
    <submittedName>
        <fullName evidence="2">DUF4345 family protein</fullName>
    </submittedName>
</protein>
<keyword evidence="1" id="KW-0812">Transmembrane</keyword>
<dbReference type="Proteomes" id="UP001200557">
    <property type="component" value="Unassembled WGS sequence"/>
</dbReference>
<proteinExistence type="predicted"/>
<gene>
    <name evidence="2" type="ORF">L0664_05325</name>
</gene>
<evidence type="ECO:0000256" key="1">
    <source>
        <dbReference type="SAM" id="Phobius"/>
    </source>
</evidence>
<evidence type="ECO:0000313" key="2">
    <source>
        <dbReference type="EMBL" id="MCF2870481.1"/>
    </source>
</evidence>